<evidence type="ECO:0000256" key="2">
    <source>
        <dbReference type="ARBA" id="ARBA00010565"/>
    </source>
</evidence>
<comment type="caution">
    <text evidence="7">The sequence shown here is derived from an EMBL/GenBank/DDBJ whole genome shotgun (WGS) entry which is preliminary data.</text>
</comment>
<dbReference type="GO" id="GO:0006260">
    <property type="term" value="P:DNA replication"/>
    <property type="evidence" value="ECO:0007669"/>
    <property type="project" value="UniProtKB-KW"/>
</dbReference>
<dbReference type="EMBL" id="JABAHT010000160">
    <property type="protein sequence ID" value="KAF4662746.1"/>
    <property type="molecule type" value="Genomic_DNA"/>
</dbReference>
<reference evidence="7 8" key="1">
    <citation type="submission" date="2020-04" db="EMBL/GenBank/DDBJ databases">
        <title>Perkinsus olseni comparative genomics.</title>
        <authorList>
            <person name="Bogema D.R."/>
        </authorList>
    </citation>
    <scope>NUCLEOTIDE SEQUENCE [LARGE SCALE GENOMIC DNA]</scope>
    <source>
        <strain evidence="7">ATCC PRA-179</strain>
    </source>
</reference>
<evidence type="ECO:0000259" key="5">
    <source>
        <dbReference type="Pfam" id="PF05916"/>
    </source>
</evidence>
<dbReference type="InterPro" id="IPR036224">
    <property type="entry name" value="GINS_bundle-like_dom_sf"/>
</dbReference>
<dbReference type="GO" id="GO:0000727">
    <property type="term" value="P:double-strand break repair via break-induced replication"/>
    <property type="evidence" value="ECO:0007669"/>
    <property type="project" value="TreeGrafter"/>
</dbReference>
<dbReference type="Gene3D" id="3.40.5.50">
    <property type="match status" value="1"/>
</dbReference>
<evidence type="ECO:0000256" key="3">
    <source>
        <dbReference type="ARBA" id="ARBA00022705"/>
    </source>
</evidence>
<keyword evidence="4" id="KW-0539">Nucleus</keyword>
<dbReference type="AlphaFoldDB" id="A0A7J6LUB5"/>
<dbReference type="CDD" id="cd21694">
    <property type="entry name" value="GINS_B_Psf2"/>
    <property type="match status" value="1"/>
</dbReference>
<dbReference type="InterPro" id="IPR021151">
    <property type="entry name" value="GINS_A"/>
</dbReference>
<dbReference type="OrthoDB" id="1938138at2759"/>
<dbReference type="InterPro" id="IPR007257">
    <property type="entry name" value="GINS_Psf2"/>
</dbReference>
<name>A0A7J6LUB5_PEROL</name>
<dbReference type="Pfam" id="PF25005">
    <property type="entry name" value="PSF2_N"/>
    <property type="match status" value="1"/>
</dbReference>
<dbReference type="InterPro" id="IPR056784">
    <property type="entry name" value="PSF2_N"/>
</dbReference>
<sequence>MDQIRICDVDLIRRAAMIGNEEFEALDTPVTVVPSASFTTFGARWELFSGVVGPFSPHMPTDVPLWLALHLERTNRCSIEAPEWLNATHLRQQLAEERRLPADEFTDVHEHYLELAHILLNQRPWLTKGANGGEVAAGSQDALGGPKAQAEIRVLLEDILDIRRHKIREGIKMLDTDVANLDVTKLSRLELACIRSQSLSLMDKAQELLAIREGATAAAADGGG</sequence>
<protein>
    <submittedName>
        <fullName evidence="7">DNA replication complex GINS protein PSF2</fullName>
    </submittedName>
</protein>
<evidence type="ECO:0000256" key="4">
    <source>
        <dbReference type="ARBA" id="ARBA00023242"/>
    </source>
</evidence>
<dbReference type="Pfam" id="PF05916">
    <property type="entry name" value="Sld5"/>
    <property type="match status" value="1"/>
</dbReference>
<dbReference type="Proteomes" id="UP000570595">
    <property type="component" value="Unassembled WGS sequence"/>
</dbReference>
<dbReference type="SUPFAM" id="SSF160059">
    <property type="entry name" value="PriA/YqbF domain"/>
    <property type="match status" value="1"/>
</dbReference>
<dbReference type="GO" id="GO:0000811">
    <property type="term" value="C:GINS complex"/>
    <property type="evidence" value="ECO:0007669"/>
    <property type="project" value="TreeGrafter"/>
</dbReference>
<gene>
    <name evidence="7" type="primary">GINS2</name>
    <name evidence="7" type="ORF">FOZ61_002231</name>
</gene>
<comment type="subcellular location">
    <subcellularLocation>
        <location evidence="1">Nucleus</location>
    </subcellularLocation>
</comment>
<evidence type="ECO:0000256" key="1">
    <source>
        <dbReference type="ARBA" id="ARBA00004123"/>
    </source>
</evidence>
<proteinExistence type="inferred from homology"/>
<comment type="similarity">
    <text evidence="2">Belongs to the GINS2/PSF2 family.</text>
</comment>
<feature type="domain" description="GINS subunit" evidence="5">
    <location>
        <begin position="84"/>
        <end position="206"/>
    </location>
</feature>
<evidence type="ECO:0000313" key="8">
    <source>
        <dbReference type="Proteomes" id="UP000570595"/>
    </source>
</evidence>
<dbReference type="CDD" id="cd11712">
    <property type="entry name" value="GINS_A_psf2"/>
    <property type="match status" value="1"/>
</dbReference>
<dbReference type="PANTHER" id="PTHR12772:SF0">
    <property type="entry name" value="DNA REPLICATION COMPLEX GINS PROTEIN PSF2"/>
    <property type="match status" value="1"/>
</dbReference>
<evidence type="ECO:0000313" key="7">
    <source>
        <dbReference type="EMBL" id="KAF4662746.1"/>
    </source>
</evidence>
<feature type="domain" description="DNA replication complex GINS protein PSF2 N-terminal" evidence="6">
    <location>
        <begin position="22"/>
        <end position="79"/>
    </location>
</feature>
<accession>A0A7J6LUB5</accession>
<keyword evidence="3" id="KW-0235">DNA replication</keyword>
<dbReference type="SUPFAM" id="SSF158573">
    <property type="entry name" value="GINS helical bundle-like"/>
    <property type="match status" value="1"/>
</dbReference>
<organism evidence="7 8">
    <name type="scientific">Perkinsus olseni</name>
    <name type="common">Perkinsus atlanticus</name>
    <dbReference type="NCBI Taxonomy" id="32597"/>
    <lineage>
        <taxon>Eukaryota</taxon>
        <taxon>Sar</taxon>
        <taxon>Alveolata</taxon>
        <taxon>Perkinsozoa</taxon>
        <taxon>Perkinsea</taxon>
        <taxon>Perkinsida</taxon>
        <taxon>Perkinsidae</taxon>
        <taxon>Perkinsus</taxon>
    </lineage>
</organism>
<evidence type="ECO:0000259" key="6">
    <source>
        <dbReference type="Pfam" id="PF25005"/>
    </source>
</evidence>
<dbReference type="PANTHER" id="PTHR12772">
    <property type="entry name" value="DNA REPLICATION COMPLEX GINS PROTEIN PSF2"/>
    <property type="match status" value="1"/>
</dbReference>
<dbReference type="Gene3D" id="1.20.58.1020">
    <property type="match status" value="1"/>
</dbReference>